<dbReference type="SUPFAM" id="SSF54211">
    <property type="entry name" value="Ribosomal protein S5 domain 2-like"/>
    <property type="match status" value="1"/>
</dbReference>
<keyword evidence="2" id="KW-0067">ATP-binding</keyword>
<dbReference type="Gene3D" id="3.40.50.300">
    <property type="entry name" value="P-loop containing nucleotide triphosphate hydrolases"/>
    <property type="match status" value="1"/>
</dbReference>
<evidence type="ECO:0000259" key="4">
    <source>
        <dbReference type="Pfam" id="PF13335"/>
    </source>
</evidence>
<dbReference type="InterPro" id="IPR045006">
    <property type="entry name" value="CHLI-like"/>
</dbReference>
<dbReference type="eggNOG" id="COG0606">
    <property type="taxonomic scope" value="Bacteria"/>
</dbReference>
<dbReference type="PANTHER" id="PTHR32039:SF7">
    <property type="entry name" value="COMPETENCE PROTEIN COMM"/>
    <property type="match status" value="1"/>
</dbReference>
<dbReference type="InterPro" id="IPR004482">
    <property type="entry name" value="Mg_chelat-rel"/>
</dbReference>
<dbReference type="InterPro" id="IPR020568">
    <property type="entry name" value="Ribosomal_Su5_D2-typ_SF"/>
</dbReference>
<dbReference type="InterPro" id="IPR027417">
    <property type="entry name" value="P-loop_NTPase"/>
</dbReference>
<evidence type="ECO:0000259" key="3">
    <source>
        <dbReference type="Pfam" id="PF01078"/>
    </source>
</evidence>
<name>V9W8F6_9BACL</name>
<dbReference type="InterPro" id="IPR025158">
    <property type="entry name" value="Mg_chelat-rel_C"/>
</dbReference>
<organism evidence="5 6">
    <name type="scientific">Paenibacillus larvae subsp. larvae DSM 25430</name>
    <dbReference type="NCBI Taxonomy" id="697284"/>
    <lineage>
        <taxon>Bacteria</taxon>
        <taxon>Bacillati</taxon>
        <taxon>Bacillota</taxon>
        <taxon>Bacilli</taxon>
        <taxon>Bacillales</taxon>
        <taxon>Paenibacillaceae</taxon>
        <taxon>Paenibacillus</taxon>
    </lineage>
</organism>
<dbReference type="KEGG" id="plv:ERIC2_c21870"/>
<dbReference type="AlphaFoldDB" id="V9W8F6"/>
<evidence type="ECO:0000256" key="1">
    <source>
        <dbReference type="ARBA" id="ARBA00022741"/>
    </source>
</evidence>
<dbReference type="PRINTS" id="PR01657">
    <property type="entry name" value="MCMFAMILY"/>
</dbReference>
<sequence length="514" mass="56721">MMKKVFFLYGKINSACLFGIEGKMIEVEVDLSNGLPMMQLVGLPDSSIRESADRVRAALKNCSFTFPLERITINLAPADLRKEGSAFDLAIAAGILLTSGQIKLEKAGQSLFLGELALDGTLRPVPGVLSMTYAAKEKGFTRIILPEQNAEEASLIDGMEILPLKTLKQLGDLSRISVVKGLSLPTPNHRQVMHEDYIDVRGQHHVKRALMIAAAGMHNILLIGPPGTGKSMLARRLPSILPGMSNEEAIEVTKIYSASGKLSDRKLFIRSRPFRSPHHTISPAGLIGGGIIPKPGEVSLSHRGVLYLDELPEFSRQVLEVLRQPLEDQKVTIGRVRGSCTFPSQFILAASMNPCPCGYLSAEHETQGCTCTPLKIQHYRSKMSGPLMDRIDLHVEVPRVNFQLLSSKTESLSSAQMREQVEFALQLQKRRYAHFPITFNSELQGKQLRSCCELSGGALGLLQRAFAALRLSARAYDRILRISRTIADLEGSETIQTEHVAEAVQYRNLDQKQM</sequence>
<feature type="domain" description="Mg chelatase-related protein C-terminal" evidence="4">
    <location>
        <begin position="413"/>
        <end position="507"/>
    </location>
</feature>
<keyword evidence="1" id="KW-0547">Nucleotide-binding</keyword>
<dbReference type="Proteomes" id="UP000029431">
    <property type="component" value="Chromosome"/>
</dbReference>
<feature type="domain" description="Magnesium chelatase ChlI-like catalytic" evidence="3">
    <location>
        <begin position="196"/>
        <end position="402"/>
    </location>
</feature>
<accession>V9W8F6</accession>
<gene>
    <name evidence="5" type="ORF">ERIC2_c21870</name>
</gene>
<evidence type="ECO:0000256" key="2">
    <source>
        <dbReference type="ARBA" id="ARBA00022840"/>
    </source>
</evidence>
<dbReference type="PATRIC" id="fig|697284.3.peg.2107"/>
<dbReference type="SUPFAM" id="SSF52540">
    <property type="entry name" value="P-loop containing nucleoside triphosphate hydrolases"/>
    <property type="match status" value="1"/>
</dbReference>
<dbReference type="NCBIfam" id="TIGR00368">
    <property type="entry name" value="YifB family Mg chelatase-like AAA ATPase"/>
    <property type="match status" value="1"/>
</dbReference>
<evidence type="ECO:0000313" key="6">
    <source>
        <dbReference type="Proteomes" id="UP000029431"/>
    </source>
</evidence>
<dbReference type="Pfam" id="PF01078">
    <property type="entry name" value="Mg_chelatase"/>
    <property type="match status" value="1"/>
</dbReference>
<reference evidence="5 6" key="1">
    <citation type="journal article" date="2014" name="PLoS ONE">
        <title>How to Kill the Honey Bee Larva: Genomic Potential and Virulence Mechanisms of Paenibacillus larvae.</title>
        <authorList>
            <person name="Djukic M."/>
            <person name="Brzuszkiewicz E."/>
            <person name="Funfhaus A."/>
            <person name="Voss J."/>
            <person name="Gollnow K."/>
            <person name="Poppinga L."/>
            <person name="Liesegang H."/>
            <person name="Garcia-Gonzalez E."/>
            <person name="Genersch E."/>
            <person name="Daniel R."/>
        </authorList>
    </citation>
    <scope>NUCLEOTIDE SEQUENCE [LARGE SCALE GENOMIC DNA]</scope>
    <source>
        <strain evidence="5 6">DSM 25430</strain>
    </source>
</reference>
<evidence type="ECO:0000313" key="5">
    <source>
        <dbReference type="EMBL" id="AHD05980.1"/>
    </source>
</evidence>
<proteinExistence type="predicted"/>
<dbReference type="PANTHER" id="PTHR32039">
    <property type="entry name" value="MAGNESIUM-CHELATASE SUBUNIT CHLI"/>
    <property type="match status" value="1"/>
</dbReference>
<dbReference type="InterPro" id="IPR014721">
    <property type="entry name" value="Ribsml_uS5_D2-typ_fold_subgr"/>
</dbReference>
<dbReference type="GO" id="GO:0005524">
    <property type="term" value="F:ATP binding"/>
    <property type="evidence" value="ECO:0007669"/>
    <property type="project" value="UniProtKB-KW"/>
</dbReference>
<dbReference type="HOGENOM" id="CLU_026145_1_1_9"/>
<dbReference type="EMBL" id="CP003355">
    <property type="protein sequence ID" value="AHD05980.1"/>
    <property type="molecule type" value="Genomic_DNA"/>
</dbReference>
<dbReference type="InterPro" id="IPR001208">
    <property type="entry name" value="MCM_dom"/>
</dbReference>
<protein>
    <submittedName>
        <fullName evidence="5">Mg chelatase-like protein</fullName>
    </submittedName>
</protein>
<keyword evidence="6" id="KW-1185">Reference proteome</keyword>
<dbReference type="InterPro" id="IPR000523">
    <property type="entry name" value="Mg_chelatse_chII-like_cat_dom"/>
</dbReference>
<dbReference type="GO" id="GO:0003677">
    <property type="term" value="F:DNA binding"/>
    <property type="evidence" value="ECO:0007669"/>
    <property type="project" value="InterPro"/>
</dbReference>
<dbReference type="Gene3D" id="3.30.230.10">
    <property type="match status" value="1"/>
</dbReference>
<dbReference type="Pfam" id="PF13335">
    <property type="entry name" value="Mg_chelatase_C"/>
    <property type="match status" value="1"/>
</dbReference>
<dbReference type="Pfam" id="PF13541">
    <property type="entry name" value="ChlI"/>
    <property type="match status" value="1"/>
</dbReference>